<dbReference type="EMBL" id="CP116967">
    <property type="protein sequence ID" value="WNM59465.1"/>
    <property type="molecule type" value="Genomic_DNA"/>
</dbReference>
<evidence type="ECO:0000313" key="2">
    <source>
        <dbReference type="EMBL" id="WNM59465.1"/>
    </source>
</evidence>
<dbReference type="InterPro" id="IPR011042">
    <property type="entry name" value="6-blade_b-propeller_TolB-like"/>
</dbReference>
<evidence type="ECO:0000256" key="1">
    <source>
        <dbReference type="SAM" id="MobiDB-lite"/>
    </source>
</evidence>
<sequence length="324" mass="35457">MKPYCLADSFRNAILTSLLLLGCWTTIYAEEVTNLAFPQSMIADGGQVYFIANANGDPGTRENKGFISKVTTEGKMIDLHFIQGGQKSVTLNSPKGMAIVGSTLYVADLDVVRGFDKNTGQSLNSIPFTQFHSQSLAGLVADPHGGLYVSDADSNTIYHIDDPAHDQTVKVFAQHEGLSHPHGLSIHPRNGHVVGVGWEDGKIFEIDETGTIQELFANTLFTGSFHNLDGIDFDKYGTMYVSDLTAGKVWRILANHKKEVIAEFLLSPSGIGIDRVNHVIMVPYLYVNGAEINGLERPSNANPNKKPRSWSDYGMGWLKKDPGE</sequence>
<reference evidence="2 3" key="1">
    <citation type="submission" date="2023-01" db="EMBL/GenBank/DDBJ databases">
        <title>Cultivation and genomic characterization of new, ubiquitous marine nitrite-oxidizing bacteria from the Nitrospirales.</title>
        <authorList>
            <person name="Mueller A.J."/>
            <person name="Daebeler A."/>
            <person name="Herbold C.W."/>
            <person name="Kirkegaard R.H."/>
            <person name="Daims H."/>
        </authorList>
    </citation>
    <scope>NUCLEOTIDE SEQUENCE [LARGE SCALE GENOMIC DNA]</scope>
    <source>
        <strain evidence="2 3">VA</strain>
    </source>
</reference>
<dbReference type="AlphaFoldDB" id="A0AA96GG23"/>
<proteinExistence type="predicted"/>
<dbReference type="PROSITE" id="PS51257">
    <property type="entry name" value="PROKAR_LIPOPROTEIN"/>
    <property type="match status" value="1"/>
</dbReference>
<dbReference type="KEGG" id="nall:PP769_06800"/>
<dbReference type="Proteomes" id="UP001302719">
    <property type="component" value="Chromosome"/>
</dbReference>
<dbReference type="RefSeq" id="WP_312646221.1">
    <property type="nucleotide sequence ID" value="NZ_CP116967.1"/>
</dbReference>
<evidence type="ECO:0000313" key="3">
    <source>
        <dbReference type="Proteomes" id="UP001302719"/>
    </source>
</evidence>
<dbReference type="Gene3D" id="2.120.10.30">
    <property type="entry name" value="TolB, C-terminal domain"/>
    <property type="match status" value="1"/>
</dbReference>
<organism evidence="2 3">
    <name type="scientific">Candidatus Nitrospira allomarina</name>
    <dbReference type="NCBI Taxonomy" id="3020900"/>
    <lineage>
        <taxon>Bacteria</taxon>
        <taxon>Pseudomonadati</taxon>
        <taxon>Nitrospirota</taxon>
        <taxon>Nitrospiria</taxon>
        <taxon>Nitrospirales</taxon>
        <taxon>Nitrospiraceae</taxon>
        <taxon>Nitrospira</taxon>
    </lineage>
</organism>
<feature type="region of interest" description="Disordered" evidence="1">
    <location>
        <begin position="296"/>
        <end position="324"/>
    </location>
</feature>
<name>A0AA96GG23_9BACT</name>
<keyword evidence="3" id="KW-1185">Reference proteome</keyword>
<gene>
    <name evidence="2" type="ORF">PP769_06800</name>
</gene>
<protein>
    <submittedName>
        <fullName evidence="2">Uncharacterized protein</fullName>
    </submittedName>
</protein>
<accession>A0AA96GG23</accession>
<dbReference type="SUPFAM" id="SSF101898">
    <property type="entry name" value="NHL repeat"/>
    <property type="match status" value="1"/>
</dbReference>